<reference evidence="2" key="1">
    <citation type="submission" date="2015-07" db="EMBL/GenBank/DDBJ databases">
        <authorList>
            <person name="Rodrigo-Torres Lidia"/>
            <person name="Arahal R.David."/>
        </authorList>
    </citation>
    <scope>NUCLEOTIDE SEQUENCE [LARGE SCALE GENOMIC DNA]</scope>
    <source>
        <strain evidence="2">CECT 5112</strain>
    </source>
</reference>
<dbReference type="OrthoDB" id="8452228at2"/>
<sequence>MTSIRLNDPATEPVAVEEMRAHLRLNGSEEDSSLSGFLKAARTHIEQATRRALISQSWRLYLDGWPVGRIVRLPVSPVQSVDQITVYDRDGNAYQLGPSDWQLDRSAQPERVKIKLGAGLPATDMMAAEIDFTAGYGVSAADVPENFRQAVRLLAGHWFEHREAGTDLAITSLPQGLDRLLSTVRVPLL</sequence>
<dbReference type="AlphaFoldDB" id="A0A0M7A0T6"/>
<accession>A0A0M7A0T6</accession>
<gene>
    <name evidence="1" type="ORF">LAX5112_01389</name>
</gene>
<dbReference type="InterPro" id="IPR006450">
    <property type="entry name" value="Phage_HK97_gp6-like"/>
</dbReference>
<dbReference type="NCBIfam" id="TIGR01560">
    <property type="entry name" value="put_DNA_pack"/>
    <property type="match status" value="2"/>
</dbReference>
<dbReference type="RefSeq" id="WP_055671238.1">
    <property type="nucleotide sequence ID" value="NZ_CXWD01000004.1"/>
</dbReference>
<dbReference type="STRING" id="388408.LAX5112_01389"/>
<protein>
    <submittedName>
        <fullName evidence="1">Phage gp6-like head-tail connector protein</fullName>
    </submittedName>
</protein>
<dbReference type="InterPro" id="IPR021146">
    <property type="entry name" value="Phage_gp6-like_head-tail"/>
</dbReference>
<dbReference type="CDD" id="cd08054">
    <property type="entry name" value="gp6"/>
    <property type="match status" value="1"/>
</dbReference>
<dbReference type="Gene3D" id="1.10.3230.30">
    <property type="entry name" value="Phage gp6-like head-tail connector protein"/>
    <property type="match status" value="1"/>
</dbReference>
<name>A0A0M7A0T6_9HYPH</name>
<evidence type="ECO:0000313" key="2">
    <source>
        <dbReference type="Proteomes" id="UP000053235"/>
    </source>
</evidence>
<dbReference type="Proteomes" id="UP000053235">
    <property type="component" value="Unassembled WGS sequence"/>
</dbReference>
<dbReference type="InterPro" id="IPR011738">
    <property type="entry name" value="Phage_CHP"/>
</dbReference>
<dbReference type="Pfam" id="PF05135">
    <property type="entry name" value="Phage_connect_1"/>
    <property type="match status" value="1"/>
</dbReference>
<organism evidence="1 2">
    <name type="scientific">Roseibium alexandrii</name>
    <dbReference type="NCBI Taxonomy" id="388408"/>
    <lineage>
        <taxon>Bacteria</taxon>
        <taxon>Pseudomonadati</taxon>
        <taxon>Pseudomonadota</taxon>
        <taxon>Alphaproteobacteria</taxon>
        <taxon>Hyphomicrobiales</taxon>
        <taxon>Stappiaceae</taxon>
        <taxon>Roseibium</taxon>
    </lineage>
</organism>
<dbReference type="EMBL" id="CXWD01000004">
    <property type="protein sequence ID" value="CTQ67433.1"/>
    <property type="molecule type" value="Genomic_DNA"/>
</dbReference>
<keyword evidence="2" id="KW-1185">Reference proteome</keyword>
<proteinExistence type="predicted"/>
<evidence type="ECO:0000313" key="1">
    <source>
        <dbReference type="EMBL" id="CTQ67433.1"/>
    </source>
</evidence>
<dbReference type="NCBIfam" id="TIGR02215">
    <property type="entry name" value="phage_chp_gp8"/>
    <property type="match status" value="1"/>
</dbReference>